<organism evidence="1">
    <name type="scientific">Lepeophtheirus salmonis</name>
    <name type="common">Salmon louse</name>
    <name type="synonym">Caligus salmonis</name>
    <dbReference type="NCBI Taxonomy" id="72036"/>
    <lineage>
        <taxon>Eukaryota</taxon>
        <taxon>Metazoa</taxon>
        <taxon>Ecdysozoa</taxon>
        <taxon>Arthropoda</taxon>
        <taxon>Crustacea</taxon>
        <taxon>Multicrustacea</taxon>
        <taxon>Hexanauplia</taxon>
        <taxon>Copepoda</taxon>
        <taxon>Siphonostomatoida</taxon>
        <taxon>Caligidae</taxon>
        <taxon>Lepeophtheirus</taxon>
    </lineage>
</organism>
<reference evidence="1" key="1">
    <citation type="submission" date="2014-05" db="EMBL/GenBank/DDBJ databases">
        <authorList>
            <person name="Chronopoulou M."/>
        </authorList>
    </citation>
    <scope>NUCLEOTIDE SEQUENCE</scope>
    <source>
        <tissue evidence="1">Whole organism</tissue>
    </source>
</reference>
<accession>A0A0K2USS1</accession>
<dbReference type="AlphaFoldDB" id="A0A0K2USS1"/>
<protein>
    <submittedName>
        <fullName evidence="1">Uncharacterized protein</fullName>
    </submittedName>
</protein>
<evidence type="ECO:0000313" key="1">
    <source>
        <dbReference type="EMBL" id="CDW41319.1"/>
    </source>
</evidence>
<proteinExistence type="predicted"/>
<name>A0A0K2USS1_LEPSM</name>
<sequence length="52" mass="6155">AHIINIPSCFFCFVFLKDLFKKYASPRTSFRCGIFCVIPFFRVVNKQIDYIT</sequence>
<dbReference type="EMBL" id="HACA01023958">
    <property type="protein sequence ID" value="CDW41319.1"/>
    <property type="molecule type" value="Transcribed_RNA"/>
</dbReference>
<feature type="non-terminal residue" evidence="1">
    <location>
        <position position="1"/>
    </location>
</feature>